<evidence type="ECO:0000313" key="1">
    <source>
        <dbReference type="EMBL" id="CAH1247088.1"/>
    </source>
</evidence>
<dbReference type="Proteomes" id="UP000838412">
    <property type="component" value="Chromosome 15"/>
</dbReference>
<dbReference type="EMBL" id="OV696700">
    <property type="protein sequence ID" value="CAH1247088.1"/>
    <property type="molecule type" value="Genomic_DNA"/>
</dbReference>
<accession>A0A8K0EDR9</accession>
<keyword evidence="2" id="KW-1185">Reference proteome</keyword>
<evidence type="ECO:0000313" key="2">
    <source>
        <dbReference type="Proteomes" id="UP000838412"/>
    </source>
</evidence>
<proteinExistence type="predicted"/>
<reference evidence="1" key="1">
    <citation type="submission" date="2022-01" db="EMBL/GenBank/DDBJ databases">
        <authorList>
            <person name="Braso-Vives M."/>
        </authorList>
    </citation>
    <scope>NUCLEOTIDE SEQUENCE</scope>
</reference>
<name>A0A8K0EDR9_BRALA</name>
<gene>
    <name evidence="1" type="primary">Hypp7821</name>
    <name evidence="1" type="ORF">BLAG_LOCUS8875</name>
</gene>
<protein>
    <submittedName>
        <fullName evidence="1">Hypp7821 protein</fullName>
    </submittedName>
</protein>
<dbReference type="AlphaFoldDB" id="A0A8K0EDR9"/>
<sequence length="96" mass="10162">MVPAVPSACPGDLVSPTELFRKGRNSTPQLRRLQERLPAVSALPELFLAQLPSQTVGNLSWSRPIVSGLAIVATSRAETGLPHDLAAIMASASSWT</sequence>
<organism evidence="1 2">
    <name type="scientific">Branchiostoma lanceolatum</name>
    <name type="common">Common lancelet</name>
    <name type="synonym">Amphioxus lanceolatum</name>
    <dbReference type="NCBI Taxonomy" id="7740"/>
    <lineage>
        <taxon>Eukaryota</taxon>
        <taxon>Metazoa</taxon>
        <taxon>Chordata</taxon>
        <taxon>Cephalochordata</taxon>
        <taxon>Leptocardii</taxon>
        <taxon>Amphioxiformes</taxon>
        <taxon>Branchiostomatidae</taxon>
        <taxon>Branchiostoma</taxon>
    </lineage>
</organism>